<name>A0A918TPE0_9BACT</name>
<comment type="caution">
    <text evidence="1">The sequence shown here is derived from an EMBL/GenBank/DDBJ whole genome shotgun (WGS) entry which is preliminary data.</text>
</comment>
<gene>
    <name evidence="1" type="ORF">GCM10007100_19970</name>
</gene>
<dbReference type="PANTHER" id="PTHR47186:SF18">
    <property type="entry name" value="RX N-TERMINAL DOMAIN-CONTAINING PROTEIN"/>
    <property type="match status" value="1"/>
</dbReference>
<reference evidence="1" key="1">
    <citation type="journal article" date="2014" name="Int. J. Syst. Evol. Microbiol.">
        <title>Complete genome sequence of Corynebacterium casei LMG S-19264T (=DSM 44701T), isolated from a smear-ripened cheese.</title>
        <authorList>
            <consortium name="US DOE Joint Genome Institute (JGI-PGF)"/>
            <person name="Walter F."/>
            <person name="Albersmeier A."/>
            <person name="Kalinowski J."/>
            <person name="Ruckert C."/>
        </authorList>
    </citation>
    <scope>NUCLEOTIDE SEQUENCE</scope>
    <source>
        <strain evidence="1">KCTC 12988</strain>
    </source>
</reference>
<protein>
    <submittedName>
        <fullName evidence="1">Uncharacterized protein</fullName>
    </submittedName>
</protein>
<keyword evidence="2" id="KW-1185">Reference proteome</keyword>
<reference evidence="1" key="2">
    <citation type="submission" date="2020-09" db="EMBL/GenBank/DDBJ databases">
        <authorList>
            <person name="Sun Q."/>
            <person name="Kim S."/>
        </authorList>
    </citation>
    <scope>NUCLEOTIDE SEQUENCE</scope>
    <source>
        <strain evidence="1">KCTC 12988</strain>
    </source>
</reference>
<dbReference type="PANTHER" id="PTHR47186">
    <property type="entry name" value="LEUCINE-RICH REPEAT-CONTAINING PROTEIN 57"/>
    <property type="match status" value="1"/>
</dbReference>
<proteinExistence type="predicted"/>
<organism evidence="1 2">
    <name type="scientific">Roseibacillus persicicus</name>
    <dbReference type="NCBI Taxonomy" id="454148"/>
    <lineage>
        <taxon>Bacteria</taxon>
        <taxon>Pseudomonadati</taxon>
        <taxon>Verrucomicrobiota</taxon>
        <taxon>Verrucomicrobiia</taxon>
        <taxon>Verrucomicrobiales</taxon>
        <taxon>Verrucomicrobiaceae</taxon>
        <taxon>Roseibacillus</taxon>
    </lineage>
</organism>
<dbReference type="Gene3D" id="3.80.10.10">
    <property type="entry name" value="Ribonuclease Inhibitor"/>
    <property type="match status" value="2"/>
</dbReference>
<evidence type="ECO:0000313" key="2">
    <source>
        <dbReference type="Proteomes" id="UP000644507"/>
    </source>
</evidence>
<accession>A0A918TPE0</accession>
<dbReference type="EMBL" id="BMXI01000008">
    <property type="protein sequence ID" value="GHC53712.1"/>
    <property type="molecule type" value="Genomic_DNA"/>
</dbReference>
<dbReference type="Proteomes" id="UP000644507">
    <property type="component" value="Unassembled WGS sequence"/>
</dbReference>
<sequence length="490" mass="56216">MGGGLKFGVDTLVRYDGNSDWLLTADEKVLRLRSGFEEHSRVIGFRWHPRFEDEDAIAQYRNWIEQGATVHLHSIHLEDGSLRSTKPVSMVLDAVSNDFDWSLLPDSLEALQVNTYQTDLNLEGLERLSQLEYLQIYCRELQGLSTLKNCPRLETLSLTAFLQEEEIPFLADLENLRFLGFNERTEEWFPREIFDCLSKLTKLEAVHMGVHSSENKYVRPAIAFANCPNLTSLRINEKFYQKGEFLRVFPRLSSLDLTTNRVKPELVEELMAQGQFRHLQELTVSNAFPIGDLPNLQKLTVNFRTGTSFKSIGQLPYLDTLTLYGAGLLELEYLLDNPELRKVRSLTIKTNGNCDLDLLTGLPNLKELNFMSHDSEVLDLTQFDKLESLKVTYSPKLRSLLPPRQLLKLEIDSADNLNLEQTTELPYLQHLNVSFSKGMTSLKGLGKCEELKNLILRACPQLNDFNGLNEIESLINLRIERCGERENMRR</sequence>
<dbReference type="InterPro" id="IPR032675">
    <property type="entry name" value="LRR_dom_sf"/>
</dbReference>
<dbReference type="SUPFAM" id="SSF52047">
    <property type="entry name" value="RNI-like"/>
    <property type="match status" value="2"/>
</dbReference>
<dbReference type="AlphaFoldDB" id="A0A918TPE0"/>
<evidence type="ECO:0000313" key="1">
    <source>
        <dbReference type="EMBL" id="GHC53712.1"/>
    </source>
</evidence>